<gene>
    <name evidence="1" type="ORF">SAMN05660349_01167</name>
</gene>
<sequence length="114" mass="13436">MEKINIKLSELKLDHKGVFDLSMHLNKLSDAELLAWTVELQSRLHKSLEHLKDRCSDTINEGTDDEDYVFNEQKYMEAKAQINKEAIELLDKCFNFRFDEGVDLIKRMDIPFNM</sequence>
<dbReference type="AlphaFoldDB" id="A0A1T5B8W0"/>
<keyword evidence="2" id="KW-1185">Reference proteome</keyword>
<protein>
    <submittedName>
        <fullName evidence="1">Uncharacterized protein</fullName>
    </submittedName>
</protein>
<dbReference type="RefSeq" id="WP_079682797.1">
    <property type="nucleotide sequence ID" value="NZ_FUYQ01000006.1"/>
</dbReference>
<accession>A0A1T5B8W0</accession>
<name>A0A1T5B8W0_9BACT</name>
<reference evidence="2" key="1">
    <citation type="submission" date="2017-02" db="EMBL/GenBank/DDBJ databases">
        <authorList>
            <person name="Varghese N."/>
            <person name="Submissions S."/>
        </authorList>
    </citation>
    <scope>NUCLEOTIDE SEQUENCE [LARGE SCALE GENOMIC DNA]</scope>
    <source>
        <strain evidence="2">DSM 24967</strain>
    </source>
</reference>
<evidence type="ECO:0000313" key="1">
    <source>
        <dbReference type="EMBL" id="SKB43692.1"/>
    </source>
</evidence>
<organism evidence="1 2">
    <name type="scientific">Parabacteroides chartae</name>
    <dbReference type="NCBI Taxonomy" id="1037355"/>
    <lineage>
        <taxon>Bacteria</taxon>
        <taxon>Pseudomonadati</taxon>
        <taxon>Bacteroidota</taxon>
        <taxon>Bacteroidia</taxon>
        <taxon>Bacteroidales</taxon>
        <taxon>Tannerellaceae</taxon>
        <taxon>Parabacteroides</taxon>
    </lineage>
</organism>
<dbReference type="EMBL" id="FUYQ01000006">
    <property type="protein sequence ID" value="SKB43692.1"/>
    <property type="molecule type" value="Genomic_DNA"/>
</dbReference>
<dbReference type="Proteomes" id="UP000190852">
    <property type="component" value="Unassembled WGS sequence"/>
</dbReference>
<evidence type="ECO:0000313" key="2">
    <source>
        <dbReference type="Proteomes" id="UP000190852"/>
    </source>
</evidence>
<proteinExistence type="predicted"/>